<dbReference type="RefSeq" id="WP_011226185.1">
    <property type="nucleotide sequence ID" value="NZ_CP048750.1"/>
</dbReference>
<sequence>MTYVLGGNVLATVTVYKDYRGLKTIYSQVDKIDIRYLGSKSSSTRIDAVFIDSDGQIYDMHLINGDKRIANHIRHNQSMSYSSTLSFDKHGKPLYISKFLE</sequence>
<evidence type="ECO:0000313" key="1">
    <source>
        <dbReference type="EMBL" id="CAD0156227.1"/>
    </source>
</evidence>
<name>A0AAU9H554_STRTR</name>
<evidence type="ECO:0000313" key="2">
    <source>
        <dbReference type="Proteomes" id="UP000509120"/>
    </source>
</evidence>
<gene>
    <name evidence="1" type="ORF">STHERMO_1356</name>
</gene>
<dbReference type="AlphaFoldDB" id="A0AAU9H554"/>
<dbReference type="EMBL" id="LR822030">
    <property type="protein sequence ID" value="CAD0156227.1"/>
    <property type="molecule type" value="Genomic_DNA"/>
</dbReference>
<proteinExistence type="predicted"/>
<organism evidence="1 2">
    <name type="scientific">Streptococcus thermophilus</name>
    <dbReference type="NCBI Taxonomy" id="1308"/>
    <lineage>
        <taxon>Bacteria</taxon>
        <taxon>Bacillati</taxon>
        <taxon>Bacillota</taxon>
        <taxon>Bacilli</taxon>
        <taxon>Lactobacillales</taxon>
        <taxon>Streptococcaceae</taxon>
        <taxon>Streptococcus</taxon>
    </lineage>
</organism>
<dbReference type="KEGG" id="sths:AVT04_08420"/>
<accession>A0AAU9H554</accession>
<protein>
    <submittedName>
        <fullName evidence="1">Uncharacterized protein</fullName>
    </submittedName>
</protein>
<dbReference type="Proteomes" id="UP000509120">
    <property type="component" value="Chromosome"/>
</dbReference>
<reference evidence="1 2" key="1">
    <citation type="submission" date="2020-06" db="EMBL/GenBank/DDBJ databases">
        <authorList>
            <person name="Chuat V."/>
        </authorList>
    </citation>
    <scope>NUCLEOTIDE SEQUENCE [LARGE SCALE GENOMIC DNA]</scope>
    <source>
        <strain evidence="1">STH_CIRM_1046</strain>
    </source>
</reference>